<evidence type="ECO:0000256" key="1">
    <source>
        <dbReference type="ARBA" id="ARBA00004123"/>
    </source>
</evidence>
<dbReference type="InterPro" id="IPR013970">
    <property type="entry name" value="Rfa2"/>
</dbReference>
<keyword evidence="5" id="KW-1185">Reference proteome</keyword>
<organism evidence="4 5">
    <name type="scientific">Nesidiocoris tenuis</name>
    <dbReference type="NCBI Taxonomy" id="355587"/>
    <lineage>
        <taxon>Eukaryota</taxon>
        <taxon>Metazoa</taxon>
        <taxon>Ecdysozoa</taxon>
        <taxon>Arthropoda</taxon>
        <taxon>Hexapoda</taxon>
        <taxon>Insecta</taxon>
        <taxon>Pterygota</taxon>
        <taxon>Neoptera</taxon>
        <taxon>Paraneoptera</taxon>
        <taxon>Hemiptera</taxon>
        <taxon>Heteroptera</taxon>
        <taxon>Panheteroptera</taxon>
        <taxon>Cimicomorpha</taxon>
        <taxon>Miridae</taxon>
        <taxon>Dicyphina</taxon>
        <taxon>Nesidiocoris</taxon>
    </lineage>
</organism>
<evidence type="ECO:0000313" key="5">
    <source>
        <dbReference type="Proteomes" id="UP001307889"/>
    </source>
</evidence>
<name>A0ABN7AVZ5_9HEMI</name>
<dbReference type="SUPFAM" id="SSF50249">
    <property type="entry name" value="Nucleic acid-binding proteins"/>
    <property type="match status" value="1"/>
</dbReference>
<evidence type="ECO:0000256" key="3">
    <source>
        <dbReference type="ARBA" id="ARBA00023242"/>
    </source>
</evidence>
<dbReference type="Proteomes" id="UP001307889">
    <property type="component" value="Chromosome 7"/>
</dbReference>
<proteinExistence type="inferred from homology"/>
<dbReference type="Pfam" id="PF08661">
    <property type="entry name" value="Rep_fac-A_3"/>
    <property type="match status" value="1"/>
</dbReference>
<reference evidence="4 5" key="1">
    <citation type="submission" date="2023-09" db="EMBL/GenBank/DDBJ databases">
        <title>Nesidiocoris tenuis whole genome shotgun sequence.</title>
        <authorList>
            <person name="Shibata T."/>
            <person name="Shimoda M."/>
            <person name="Kobayashi T."/>
            <person name="Uehara T."/>
        </authorList>
    </citation>
    <scope>NUCLEOTIDE SEQUENCE [LARGE SCALE GENOMIC DNA]</scope>
    <source>
        <strain evidence="4 5">Japan</strain>
    </source>
</reference>
<comment type="subcellular location">
    <subcellularLocation>
        <location evidence="1">Nucleus</location>
    </subcellularLocation>
</comment>
<gene>
    <name evidence="4" type="ORF">NTJ_08976</name>
</gene>
<dbReference type="InterPro" id="IPR012340">
    <property type="entry name" value="NA-bd_OB-fold"/>
</dbReference>
<dbReference type="EMBL" id="AP028915">
    <property type="protein sequence ID" value="BES96168.1"/>
    <property type="molecule type" value="Genomic_DNA"/>
</dbReference>
<dbReference type="PANTHER" id="PTHR15114">
    <property type="entry name" value="REPLICATION PROTEIN A3"/>
    <property type="match status" value="1"/>
</dbReference>
<comment type="similarity">
    <text evidence="2">Belongs to the replication factor A protein 3 family.</text>
</comment>
<accession>A0ABN7AVZ5</accession>
<evidence type="ECO:0000313" key="4">
    <source>
        <dbReference type="EMBL" id="BES96168.1"/>
    </source>
</evidence>
<protein>
    <submittedName>
        <fullName evidence="4">Replication factor A protein 3</fullName>
    </submittedName>
</protein>
<sequence>MESSARPLVNGAFLGQFVGHTVTLFGTVISVERTGKSFDLMSSDKHVVTVALRTPLTEPLTGLVEVHGIVKGKNNVICNYYLSIPGELAANYDLELVDDTVNLLHNTTNVWKAAA</sequence>
<dbReference type="PANTHER" id="PTHR15114:SF1">
    <property type="entry name" value="REPLICATION PROTEIN A 14 KDA SUBUNIT"/>
    <property type="match status" value="1"/>
</dbReference>
<dbReference type="Gene3D" id="2.40.50.140">
    <property type="entry name" value="Nucleic acid-binding proteins"/>
    <property type="match status" value="1"/>
</dbReference>
<evidence type="ECO:0000256" key="2">
    <source>
        <dbReference type="ARBA" id="ARBA00009761"/>
    </source>
</evidence>
<keyword evidence="3" id="KW-0539">Nucleus</keyword>